<keyword evidence="2" id="KW-1185">Reference proteome</keyword>
<protein>
    <submittedName>
        <fullName evidence="1">Uncharacterized protein</fullName>
    </submittedName>
</protein>
<dbReference type="Proteomes" id="UP001066276">
    <property type="component" value="Chromosome 12"/>
</dbReference>
<dbReference type="EMBL" id="JANPWB010000016">
    <property type="protein sequence ID" value="KAJ1082631.1"/>
    <property type="molecule type" value="Genomic_DNA"/>
</dbReference>
<name>A0AAV7KT63_PLEWA</name>
<evidence type="ECO:0000313" key="1">
    <source>
        <dbReference type="EMBL" id="KAJ1082631.1"/>
    </source>
</evidence>
<accession>A0AAV7KT63</accession>
<gene>
    <name evidence="1" type="ORF">NDU88_002796</name>
</gene>
<proteinExistence type="predicted"/>
<evidence type="ECO:0000313" key="2">
    <source>
        <dbReference type="Proteomes" id="UP001066276"/>
    </source>
</evidence>
<organism evidence="1 2">
    <name type="scientific">Pleurodeles waltl</name>
    <name type="common">Iberian ribbed newt</name>
    <dbReference type="NCBI Taxonomy" id="8319"/>
    <lineage>
        <taxon>Eukaryota</taxon>
        <taxon>Metazoa</taxon>
        <taxon>Chordata</taxon>
        <taxon>Craniata</taxon>
        <taxon>Vertebrata</taxon>
        <taxon>Euteleostomi</taxon>
        <taxon>Amphibia</taxon>
        <taxon>Batrachia</taxon>
        <taxon>Caudata</taxon>
        <taxon>Salamandroidea</taxon>
        <taxon>Salamandridae</taxon>
        <taxon>Pleurodelinae</taxon>
        <taxon>Pleurodeles</taxon>
    </lineage>
</organism>
<sequence length="234" mass="26347">MGAICGTKLKSIPCSTLDSDVLSSIQIADANDEESPNENPLEEYVFDTDNGEFDQEELFMEEDFSSTTRDVIRDPLGDKMFSPNDIKPHKHAEWCPQEHDAKFSKKWVCNPLEKRVSNILKAECSRHVIDDKICLTPNLDPELKTILFKLGRAPRKVLERSLKSCLLDMVGTMARIIDMVEDAHINEIPLDINLPRGCSQRGMVLLGNSNSGLNAERRRVVLLKICPKLGDLPE</sequence>
<comment type="caution">
    <text evidence="1">The sequence shown here is derived from an EMBL/GenBank/DDBJ whole genome shotgun (WGS) entry which is preliminary data.</text>
</comment>
<dbReference type="AlphaFoldDB" id="A0AAV7KT63"/>
<reference evidence="1" key="1">
    <citation type="journal article" date="2022" name="bioRxiv">
        <title>Sequencing and chromosome-scale assembly of the giantPleurodeles waltlgenome.</title>
        <authorList>
            <person name="Brown T."/>
            <person name="Elewa A."/>
            <person name="Iarovenko S."/>
            <person name="Subramanian E."/>
            <person name="Araus A.J."/>
            <person name="Petzold A."/>
            <person name="Susuki M."/>
            <person name="Suzuki K.-i.T."/>
            <person name="Hayashi T."/>
            <person name="Toyoda A."/>
            <person name="Oliveira C."/>
            <person name="Osipova E."/>
            <person name="Leigh N.D."/>
            <person name="Simon A."/>
            <person name="Yun M.H."/>
        </authorList>
    </citation>
    <scope>NUCLEOTIDE SEQUENCE</scope>
    <source>
        <strain evidence="1">20211129_DDA</strain>
        <tissue evidence="1">Liver</tissue>
    </source>
</reference>